<dbReference type="RefSeq" id="WP_109437411.1">
    <property type="nucleotide sequence ID" value="NZ_CANLFO010000004.1"/>
</dbReference>
<dbReference type="Proteomes" id="UP000318833">
    <property type="component" value="Unassembled WGS sequence"/>
</dbReference>
<dbReference type="InterPro" id="IPR000595">
    <property type="entry name" value="cNMP-bd_dom"/>
</dbReference>
<dbReference type="AlphaFoldDB" id="A0A554VCS7"/>
<dbReference type="Gene3D" id="2.60.120.10">
    <property type="entry name" value="Jelly Rolls"/>
    <property type="match status" value="1"/>
</dbReference>
<protein>
    <submittedName>
        <fullName evidence="2">Crp/Fnr family transcriptional regulator</fullName>
    </submittedName>
</protein>
<accession>A0A554VCS7</accession>
<dbReference type="InterPro" id="IPR014710">
    <property type="entry name" value="RmlC-like_jellyroll"/>
</dbReference>
<dbReference type="OrthoDB" id="663011at2"/>
<evidence type="ECO:0000259" key="1">
    <source>
        <dbReference type="Pfam" id="PF00027"/>
    </source>
</evidence>
<dbReference type="SUPFAM" id="SSF51206">
    <property type="entry name" value="cAMP-binding domain-like"/>
    <property type="match status" value="1"/>
</dbReference>
<proteinExistence type="predicted"/>
<dbReference type="Pfam" id="PF00027">
    <property type="entry name" value="cNMP_binding"/>
    <property type="match status" value="1"/>
</dbReference>
<dbReference type="EMBL" id="VLNR01000078">
    <property type="protein sequence ID" value="TSE04562.1"/>
    <property type="molecule type" value="Genomic_DNA"/>
</dbReference>
<feature type="domain" description="Cyclic nucleotide-binding" evidence="1">
    <location>
        <begin position="21"/>
        <end position="108"/>
    </location>
</feature>
<organism evidence="2 3">
    <name type="scientific">Aquimarina algiphila</name>
    <dbReference type="NCBI Taxonomy" id="2047982"/>
    <lineage>
        <taxon>Bacteria</taxon>
        <taxon>Pseudomonadati</taxon>
        <taxon>Bacteroidota</taxon>
        <taxon>Flavobacteriia</taxon>
        <taxon>Flavobacteriales</taxon>
        <taxon>Flavobacteriaceae</taxon>
        <taxon>Aquimarina</taxon>
    </lineage>
</organism>
<keyword evidence="3" id="KW-1185">Reference proteome</keyword>
<comment type="caution">
    <text evidence="2">The sequence shown here is derived from an EMBL/GenBank/DDBJ whole genome shotgun (WGS) entry which is preliminary data.</text>
</comment>
<reference evidence="2 3" key="1">
    <citation type="submission" date="2019-07" db="EMBL/GenBank/DDBJ databases">
        <title>The draft genome sequence of Aquimarina algiphila M91.</title>
        <authorList>
            <person name="Meng X."/>
        </authorList>
    </citation>
    <scope>NUCLEOTIDE SEQUENCE [LARGE SCALE GENOMIC DNA]</scope>
    <source>
        <strain evidence="2 3">M91</strain>
    </source>
</reference>
<sequence length="178" mass="21152">MNAIQQLKNNLEKGGILTKFKTLEREEYLKTANNINTNLYFISEGSLRVFYVNDKEEHTLYLGYKKSLITALDSFFSNKVSQLEIQALKKTKVDFISKDDFMKFMMSNPENLSLWYAILEELIYLQTEREIDLLISSPAERYQRVLQRRPELFQEIPHKYIASYLRMAPETLSRIKRY</sequence>
<gene>
    <name evidence="2" type="ORF">FOF46_25805</name>
</gene>
<name>A0A554VCS7_9FLAO</name>
<dbReference type="InterPro" id="IPR018490">
    <property type="entry name" value="cNMP-bd_dom_sf"/>
</dbReference>
<evidence type="ECO:0000313" key="3">
    <source>
        <dbReference type="Proteomes" id="UP000318833"/>
    </source>
</evidence>
<evidence type="ECO:0000313" key="2">
    <source>
        <dbReference type="EMBL" id="TSE04562.1"/>
    </source>
</evidence>